<dbReference type="Proteomes" id="UP000295066">
    <property type="component" value="Unassembled WGS sequence"/>
</dbReference>
<accession>A0A4R8MFJ5</accession>
<protein>
    <submittedName>
        <fullName evidence="2">Uncharacterized protein DUF1446</fullName>
    </submittedName>
</protein>
<dbReference type="RefSeq" id="WP_133956026.1">
    <property type="nucleotide sequence ID" value="NZ_SORI01000002.1"/>
</dbReference>
<dbReference type="EMBL" id="SORI01000002">
    <property type="protein sequence ID" value="TDY63142.1"/>
    <property type="molecule type" value="Genomic_DNA"/>
</dbReference>
<organism evidence="2 3">
    <name type="scientific">Aminivibrio pyruvatiphilus</name>
    <dbReference type="NCBI Taxonomy" id="1005740"/>
    <lineage>
        <taxon>Bacteria</taxon>
        <taxon>Thermotogati</taxon>
        <taxon>Synergistota</taxon>
        <taxon>Synergistia</taxon>
        <taxon>Synergistales</taxon>
        <taxon>Aminobacteriaceae</taxon>
        <taxon>Aminivibrio</taxon>
    </lineage>
</organism>
<proteinExistence type="predicted"/>
<name>A0A4R8MFJ5_9BACT</name>
<reference evidence="2 3" key="1">
    <citation type="submission" date="2019-03" db="EMBL/GenBank/DDBJ databases">
        <title>Genomic Encyclopedia of Type Strains, Phase IV (KMG-IV): sequencing the most valuable type-strain genomes for metagenomic binning, comparative biology and taxonomic classification.</title>
        <authorList>
            <person name="Goeker M."/>
        </authorList>
    </citation>
    <scope>NUCLEOTIDE SEQUENCE [LARGE SCALE GENOMIC DNA]</scope>
    <source>
        <strain evidence="2 3">DSM 25964</strain>
    </source>
</reference>
<sequence>MRKVSLLVSTGNLGDNIIEKGTFYEGVKRDIDCFGADAGTADAGPTFLGADMPHNPIEWERHDLEITLVEARKKKVPMIVGSCSTTGTDRGVNLYADIIRSVAKERKMEPFTMALIYSQIPMETLRERVGKGATEPLGASFPLTDDVLDNTTNVTASMGVEQIMHALEKGADVIIAGRACDDAVLAAYPVFKGFDRGVSLHMGKAAECASLVCWPQKVKESIIGTVYDDHFTIEPIHPDQQATPHSVAAHSMYERTNPFIQALPGGILDMHASKYEAQTDRICKVTGSLFVPSPDGSYKVKLEGAGEAGHRVYHLVGIRDTRAIAHLDQILADTRKKVSDIIGPARDDQYELFFHPYGKNAVMKENEPVEITRSHEVAIVIEVISRDIELATSVAKCAKFRFFYMSYPGQMNSSGGSVALVTDEPLFPKNKCYQWTVDHLLTLKDPLDPGIFRYTFETVPGA</sequence>
<comment type="caution">
    <text evidence="2">The sequence shown here is derived from an EMBL/GenBank/DDBJ whole genome shotgun (WGS) entry which is preliminary data.</text>
</comment>
<keyword evidence="3" id="KW-1185">Reference proteome</keyword>
<dbReference type="OrthoDB" id="9763456at2"/>
<dbReference type="Pfam" id="PF07287">
    <property type="entry name" value="AtuA"/>
    <property type="match status" value="1"/>
</dbReference>
<feature type="domain" description="Acyclic terpene utilisation N-terminal" evidence="1">
    <location>
        <begin position="13"/>
        <end position="409"/>
    </location>
</feature>
<evidence type="ECO:0000259" key="1">
    <source>
        <dbReference type="Pfam" id="PF07287"/>
    </source>
</evidence>
<evidence type="ECO:0000313" key="2">
    <source>
        <dbReference type="EMBL" id="TDY63142.1"/>
    </source>
</evidence>
<dbReference type="InterPro" id="IPR010839">
    <property type="entry name" value="AtuA_N"/>
</dbReference>
<evidence type="ECO:0000313" key="3">
    <source>
        <dbReference type="Proteomes" id="UP000295066"/>
    </source>
</evidence>
<dbReference type="AlphaFoldDB" id="A0A4R8MFJ5"/>
<gene>
    <name evidence="2" type="ORF">C8D99_102123</name>
</gene>